<protein>
    <recommendedName>
        <fullName evidence="4">Large ribosomal subunit protein bL17c</fullName>
    </recommendedName>
    <alternativeName>
        <fullName evidence="5">50S ribosomal protein L17, chloroplastic</fullName>
    </alternativeName>
    <alternativeName>
        <fullName evidence="6">CL17</fullName>
    </alternativeName>
</protein>
<comment type="similarity">
    <text evidence="1 7">Belongs to the bacterial ribosomal protein bL17 family.</text>
</comment>
<accession>A0A061QTG6</accession>
<proteinExistence type="inferred from homology"/>
<dbReference type="PROSITE" id="PS01167">
    <property type="entry name" value="RIBOSOMAL_L17"/>
    <property type="match status" value="1"/>
</dbReference>
<dbReference type="PANTHER" id="PTHR14413:SF16">
    <property type="entry name" value="LARGE RIBOSOMAL SUBUNIT PROTEIN BL17M"/>
    <property type="match status" value="1"/>
</dbReference>
<reference evidence="9" key="1">
    <citation type="submission" date="2014-05" db="EMBL/GenBank/DDBJ databases">
        <title>The transcriptome of the halophilic microalga Tetraselmis sp. GSL018 isolated from the Great Salt Lake, Utah.</title>
        <authorList>
            <person name="Jinkerson R.E."/>
            <person name="D'Adamo S."/>
            <person name="Posewitz M.C."/>
        </authorList>
    </citation>
    <scope>NUCLEOTIDE SEQUENCE</scope>
    <source>
        <strain evidence="9">GSL018</strain>
    </source>
</reference>
<dbReference type="InterPro" id="IPR036373">
    <property type="entry name" value="Ribosomal_bL17_sf"/>
</dbReference>
<keyword evidence="3 7" id="KW-0687">Ribonucleoprotein</keyword>
<dbReference type="AlphaFoldDB" id="A0A061QTG6"/>
<dbReference type="Pfam" id="PF01196">
    <property type="entry name" value="Ribosomal_L17"/>
    <property type="match status" value="1"/>
</dbReference>
<name>A0A061QTG6_9CHLO</name>
<keyword evidence="2 7" id="KW-0689">Ribosomal protein</keyword>
<dbReference type="Gene3D" id="3.90.1030.10">
    <property type="entry name" value="Ribosomal protein L17"/>
    <property type="match status" value="1"/>
</dbReference>
<dbReference type="NCBIfam" id="TIGR00059">
    <property type="entry name" value="L17"/>
    <property type="match status" value="1"/>
</dbReference>
<evidence type="ECO:0000313" key="9">
    <source>
        <dbReference type="EMBL" id="JAC63008.1"/>
    </source>
</evidence>
<evidence type="ECO:0000256" key="4">
    <source>
        <dbReference type="ARBA" id="ARBA00072708"/>
    </source>
</evidence>
<evidence type="ECO:0000256" key="8">
    <source>
        <dbReference type="SAM" id="MobiDB-lite"/>
    </source>
</evidence>
<feature type="region of interest" description="Disordered" evidence="8">
    <location>
        <begin position="120"/>
        <end position="140"/>
    </location>
</feature>
<evidence type="ECO:0000256" key="1">
    <source>
        <dbReference type="ARBA" id="ARBA00008777"/>
    </source>
</evidence>
<dbReference type="HAMAP" id="MF_01368">
    <property type="entry name" value="Ribosomal_bL17"/>
    <property type="match status" value="1"/>
</dbReference>
<dbReference type="InterPro" id="IPR000456">
    <property type="entry name" value="Ribosomal_bL17"/>
</dbReference>
<gene>
    <name evidence="9" type="primary">RPLQ</name>
    <name evidence="9" type="ORF">TSPGSL018_21725</name>
</gene>
<evidence type="ECO:0000256" key="2">
    <source>
        <dbReference type="ARBA" id="ARBA00022980"/>
    </source>
</evidence>
<dbReference type="SUPFAM" id="SSF64263">
    <property type="entry name" value="Prokaryotic ribosomal protein L17"/>
    <property type="match status" value="1"/>
</dbReference>
<dbReference type="GO" id="GO:0003735">
    <property type="term" value="F:structural constituent of ribosome"/>
    <property type="evidence" value="ECO:0007669"/>
    <property type="project" value="InterPro"/>
</dbReference>
<dbReference type="PANTHER" id="PTHR14413">
    <property type="entry name" value="RIBOSOMAL PROTEIN L17"/>
    <property type="match status" value="1"/>
</dbReference>
<dbReference type="GO" id="GO:0006412">
    <property type="term" value="P:translation"/>
    <property type="evidence" value="ECO:0007669"/>
    <property type="project" value="InterPro"/>
</dbReference>
<dbReference type="GO" id="GO:0022625">
    <property type="term" value="C:cytosolic large ribosomal subunit"/>
    <property type="evidence" value="ECO:0007669"/>
    <property type="project" value="TreeGrafter"/>
</dbReference>
<evidence type="ECO:0000256" key="6">
    <source>
        <dbReference type="ARBA" id="ARBA00082728"/>
    </source>
</evidence>
<organism evidence="9">
    <name type="scientific">Tetraselmis sp. GSL018</name>
    <dbReference type="NCBI Taxonomy" id="582737"/>
    <lineage>
        <taxon>Eukaryota</taxon>
        <taxon>Viridiplantae</taxon>
        <taxon>Chlorophyta</taxon>
        <taxon>core chlorophytes</taxon>
        <taxon>Chlorodendrophyceae</taxon>
        <taxon>Chlorodendrales</taxon>
        <taxon>Chlorodendraceae</taxon>
        <taxon>Tetraselmis</taxon>
    </lineage>
</organism>
<evidence type="ECO:0000256" key="3">
    <source>
        <dbReference type="ARBA" id="ARBA00023274"/>
    </source>
</evidence>
<dbReference type="EMBL" id="GBEZ01023922">
    <property type="protein sequence ID" value="JAC63008.1"/>
    <property type="molecule type" value="Transcribed_RNA"/>
</dbReference>
<sequence>MKHRINVNRLGRDAAHRWSMLRTMVTQLIRHQRLRTTLPRAKELRRVADQMVTLGKKGDLSARRRATAVIRGDEEVRELFTTLAERYREREGGYTRVLKTFRRKNDAAPMAYIEFVDRPGEFRPARPPSLLPPIARQASG</sequence>
<dbReference type="FunFam" id="3.90.1030.10:FF:000001">
    <property type="entry name" value="50S ribosomal protein L17"/>
    <property type="match status" value="1"/>
</dbReference>
<evidence type="ECO:0000256" key="5">
    <source>
        <dbReference type="ARBA" id="ARBA00077677"/>
    </source>
</evidence>
<dbReference type="InterPro" id="IPR047859">
    <property type="entry name" value="Ribosomal_bL17_CS"/>
</dbReference>
<evidence type="ECO:0000256" key="7">
    <source>
        <dbReference type="RuleBase" id="RU000660"/>
    </source>
</evidence>